<dbReference type="AlphaFoldDB" id="A0AAE2VW53"/>
<evidence type="ECO:0000313" key="1">
    <source>
        <dbReference type="EMBL" id="MBM1712494.1"/>
    </source>
</evidence>
<comment type="caution">
    <text evidence="1">The sequence shown here is derived from an EMBL/GenBank/DDBJ whole genome shotgun (WGS) entry which is preliminary data.</text>
</comment>
<proteinExistence type="predicted"/>
<gene>
    <name evidence="1" type="ORF">JQV55_02845</name>
</gene>
<reference evidence="1 2" key="1">
    <citation type="submission" date="2021-01" db="EMBL/GenBank/DDBJ databases">
        <title>Diatom-associated Roseobacters Show Island Model of Population Structure.</title>
        <authorList>
            <person name="Qu L."/>
            <person name="Feng X."/>
            <person name="Chen Y."/>
            <person name="Li L."/>
            <person name="Wang X."/>
            <person name="Hu Z."/>
            <person name="Wang H."/>
            <person name="Luo H."/>
        </authorList>
    </citation>
    <scope>NUCLEOTIDE SEQUENCE [LARGE SCALE GENOMIC DNA]</scope>
    <source>
        <strain evidence="1 2">TR60-84</strain>
    </source>
</reference>
<dbReference type="RefSeq" id="WP_203241178.1">
    <property type="nucleotide sequence ID" value="NZ_JAFBRH010000001.1"/>
</dbReference>
<protein>
    <recommendedName>
        <fullName evidence="3">DUF2867 domain-containing protein</fullName>
    </recommendedName>
</protein>
<dbReference type="Proteomes" id="UP000732193">
    <property type="component" value="Unassembled WGS sequence"/>
</dbReference>
<name>A0AAE2VW53_9RHOB</name>
<keyword evidence="2" id="KW-1185">Reference proteome</keyword>
<evidence type="ECO:0000313" key="2">
    <source>
        <dbReference type="Proteomes" id="UP000732193"/>
    </source>
</evidence>
<organism evidence="1 2">
    <name type="scientific">Sulfitobacter geojensis</name>
    <dbReference type="NCBI Taxonomy" id="1342299"/>
    <lineage>
        <taxon>Bacteria</taxon>
        <taxon>Pseudomonadati</taxon>
        <taxon>Pseudomonadota</taxon>
        <taxon>Alphaproteobacteria</taxon>
        <taxon>Rhodobacterales</taxon>
        <taxon>Roseobacteraceae</taxon>
        <taxon>Sulfitobacter</taxon>
    </lineage>
</organism>
<sequence>MSVTPCDVPKGALMCVYVARTGAYTDCFEVNHAAKVDLSAFVTAFYTTWLFRMERAVLRVVLRKPIRDSDVAALAQGRSDAFAAWTVEARSDGEILLCDIAGATRSYLAVEPQEDGTTRLLFGSAVVGRGTGKMPLVIRLTTPLHRFYSKALLRLAAGKLEVGAASA</sequence>
<dbReference type="EMBL" id="JAFBRM010000001">
    <property type="protein sequence ID" value="MBM1712494.1"/>
    <property type="molecule type" value="Genomic_DNA"/>
</dbReference>
<evidence type="ECO:0008006" key="3">
    <source>
        <dbReference type="Google" id="ProtNLM"/>
    </source>
</evidence>
<accession>A0AAE2VW53</accession>